<reference evidence="2 3" key="1">
    <citation type="submission" date="2016-04" db="EMBL/GenBank/DDBJ databases">
        <title>A degradative enzymes factory behind the ericoid mycorrhizal symbiosis.</title>
        <authorList>
            <consortium name="DOE Joint Genome Institute"/>
            <person name="Martino E."/>
            <person name="Morin E."/>
            <person name="Grelet G."/>
            <person name="Kuo A."/>
            <person name="Kohler A."/>
            <person name="Daghino S."/>
            <person name="Barry K."/>
            <person name="Choi C."/>
            <person name="Cichocki N."/>
            <person name="Clum A."/>
            <person name="Copeland A."/>
            <person name="Hainaut M."/>
            <person name="Haridas S."/>
            <person name="Labutti K."/>
            <person name="Lindquist E."/>
            <person name="Lipzen A."/>
            <person name="Khouja H.-R."/>
            <person name="Murat C."/>
            <person name="Ohm R."/>
            <person name="Olson A."/>
            <person name="Spatafora J."/>
            <person name="Veneault-Fourrey C."/>
            <person name="Henrissat B."/>
            <person name="Grigoriev I."/>
            <person name="Martin F."/>
            <person name="Perotto S."/>
        </authorList>
    </citation>
    <scope>NUCLEOTIDE SEQUENCE [LARGE SCALE GENOMIC DNA]</scope>
    <source>
        <strain evidence="2 3">F</strain>
    </source>
</reference>
<sequence length="612" mass="68136">MAAPLPHSTGAATGKKNDNKPVPGQAIGGVNTGNPGISQGTIVPVKFGKYFRRRGGAQNPVWGSRQVGKMYIDCTFRLSESRRGILGSDGMPGAVLYVDLQFKQPSEYRLSAAEVEITLLEVDQALSQIGKGKWKGMGKGKDRTGDGDENRPVSHLEVMEFGPTKLLGDPTRLDEKINIDINPKVAASGVYAEVGGWSKEKKVSSLRQWILHGHKLSIIEDSRGRETSSSSARTLVWTLEENKEDPQARQDAVVHAGFAFRHDGRPVCIKVRVDGTLKSLTSKIKSIFPPKVFKDKEQGTVRALMDPAQELDFLDQLEMEAKDLERKMRERNEDSEKLVVVSKREKKSKKGWEGEEDQSKKKEESREKEASKREEAIKKEESKKDERKKKEAKKREEDIKDGESTTTEADIDIIQNSDPNTNGTAKKTPEVIIPKLENPRDDDLGCNKNSDTQDPPKKKKPEKITNVPQDISSNLENDAHLVNGDSKPTEKQSKQTKSVEEYLLEATPDVSGPPDTRGSEIELEKPVEKRSIEVTEMESTTIIIASQNQQQGPLKNGTSSNTHLIVGSSILGFILLEALLFFSQKLFLAGFDFDGVFQELKQKYEFYAGKYL</sequence>
<keyword evidence="3" id="KW-1185">Reference proteome</keyword>
<feature type="compositionally biased region" description="Basic and acidic residues" evidence="1">
    <location>
        <begin position="326"/>
        <end position="337"/>
    </location>
</feature>
<feature type="compositionally biased region" description="Polar residues" evidence="1">
    <location>
        <begin position="466"/>
        <end position="476"/>
    </location>
</feature>
<proteinExistence type="predicted"/>
<protein>
    <submittedName>
        <fullName evidence="2">Uncharacterized protein</fullName>
    </submittedName>
</protein>
<feature type="compositionally biased region" description="Polar residues" evidence="1">
    <location>
        <begin position="404"/>
        <end position="425"/>
    </location>
</feature>
<evidence type="ECO:0000256" key="1">
    <source>
        <dbReference type="SAM" id="MobiDB-lite"/>
    </source>
</evidence>
<evidence type="ECO:0000313" key="3">
    <source>
        <dbReference type="Proteomes" id="UP000235786"/>
    </source>
</evidence>
<feature type="compositionally biased region" description="Basic and acidic residues" evidence="1">
    <location>
        <begin position="487"/>
        <end position="498"/>
    </location>
</feature>
<dbReference type="OrthoDB" id="3922785at2759"/>
<evidence type="ECO:0000313" key="2">
    <source>
        <dbReference type="EMBL" id="PMD41401.1"/>
    </source>
</evidence>
<feature type="region of interest" description="Disordered" evidence="1">
    <location>
        <begin position="133"/>
        <end position="152"/>
    </location>
</feature>
<dbReference type="EMBL" id="KZ613944">
    <property type="protein sequence ID" value="PMD41401.1"/>
    <property type="molecule type" value="Genomic_DNA"/>
</dbReference>
<feature type="compositionally biased region" description="Basic and acidic residues" evidence="1">
    <location>
        <begin position="139"/>
        <end position="152"/>
    </location>
</feature>
<dbReference type="AlphaFoldDB" id="A0A2J6RSA0"/>
<feature type="region of interest" description="Disordered" evidence="1">
    <location>
        <begin position="1"/>
        <end position="35"/>
    </location>
</feature>
<dbReference type="Proteomes" id="UP000235786">
    <property type="component" value="Unassembled WGS sequence"/>
</dbReference>
<gene>
    <name evidence="2" type="ORF">L207DRAFT_632808</name>
</gene>
<feature type="region of interest" description="Disordered" evidence="1">
    <location>
        <begin position="326"/>
        <end position="498"/>
    </location>
</feature>
<feature type="compositionally biased region" description="Basic and acidic residues" evidence="1">
    <location>
        <begin position="350"/>
        <end position="403"/>
    </location>
</feature>
<name>A0A2J6RSA0_HYAVF</name>
<organism evidence="2 3">
    <name type="scientific">Hyaloscypha variabilis (strain UAMH 11265 / GT02V1 / F)</name>
    <name type="common">Meliniomyces variabilis</name>
    <dbReference type="NCBI Taxonomy" id="1149755"/>
    <lineage>
        <taxon>Eukaryota</taxon>
        <taxon>Fungi</taxon>
        <taxon>Dikarya</taxon>
        <taxon>Ascomycota</taxon>
        <taxon>Pezizomycotina</taxon>
        <taxon>Leotiomycetes</taxon>
        <taxon>Helotiales</taxon>
        <taxon>Hyaloscyphaceae</taxon>
        <taxon>Hyaloscypha</taxon>
        <taxon>Hyaloscypha variabilis</taxon>
    </lineage>
</organism>
<accession>A0A2J6RSA0</accession>